<sequence length="167" mass="18453">MVLNSGRCMWRLRVTVLVLILVLEPLRITYGAQVTPSLTDMPSFRPDGDARTKGVTYFQRAHTIPASRSARDRIRGGQIVANNPGYAGSALSHKQTPSTIDKTVYRGEGPRHNVVPSTHRTRMTGQTVHKTTSWGACLAKWTRPTSTPRQVQIATGCSLFQVRSRPA</sequence>
<reference evidence="1" key="1">
    <citation type="journal article" date="2021" name="New Phytol.">
        <title>Evolutionary innovations through gain and loss of genes in the ectomycorrhizal Boletales.</title>
        <authorList>
            <person name="Wu G."/>
            <person name="Miyauchi S."/>
            <person name="Morin E."/>
            <person name="Kuo A."/>
            <person name="Drula E."/>
            <person name="Varga T."/>
            <person name="Kohler A."/>
            <person name="Feng B."/>
            <person name="Cao Y."/>
            <person name="Lipzen A."/>
            <person name="Daum C."/>
            <person name="Hundley H."/>
            <person name="Pangilinan J."/>
            <person name="Johnson J."/>
            <person name="Barry K."/>
            <person name="LaButti K."/>
            <person name="Ng V."/>
            <person name="Ahrendt S."/>
            <person name="Min B."/>
            <person name="Choi I.G."/>
            <person name="Park H."/>
            <person name="Plett J.M."/>
            <person name="Magnuson J."/>
            <person name="Spatafora J.W."/>
            <person name="Nagy L.G."/>
            <person name="Henrissat B."/>
            <person name="Grigoriev I.V."/>
            <person name="Yang Z.L."/>
            <person name="Xu J."/>
            <person name="Martin F.M."/>
        </authorList>
    </citation>
    <scope>NUCLEOTIDE SEQUENCE</scope>
    <source>
        <strain evidence="1">KUC20120723A-06</strain>
    </source>
</reference>
<comment type="caution">
    <text evidence="1">The sequence shown here is derived from an EMBL/GenBank/DDBJ whole genome shotgun (WGS) entry which is preliminary data.</text>
</comment>
<keyword evidence="2" id="KW-1185">Reference proteome</keyword>
<protein>
    <submittedName>
        <fullName evidence="1">Uncharacterized protein</fullName>
    </submittedName>
</protein>
<evidence type="ECO:0000313" key="1">
    <source>
        <dbReference type="EMBL" id="KAH7925651.1"/>
    </source>
</evidence>
<evidence type="ECO:0000313" key="2">
    <source>
        <dbReference type="Proteomes" id="UP000790709"/>
    </source>
</evidence>
<accession>A0ACB8BK85</accession>
<dbReference type="Proteomes" id="UP000790709">
    <property type="component" value="Unassembled WGS sequence"/>
</dbReference>
<gene>
    <name evidence="1" type="ORF">BV22DRAFT_422780</name>
</gene>
<organism evidence="1 2">
    <name type="scientific">Leucogyrophana mollusca</name>
    <dbReference type="NCBI Taxonomy" id="85980"/>
    <lineage>
        <taxon>Eukaryota</taxon>
        <taxon>Fungi</taxon>
        <taxon>Dikarya</taxon>
        <taxon>Basidiomycota</taxon>
        <taxon>Agaricomycotina</taxon>
        <taxon>Agaricomycetes</taxon>
        <taxon>Agaricomycetidae</taxon>
        <taxon>Boletales</taxon>
        <taxon>Boletales incertae sedis</taxon>
        <taxon>Leucogyrophana</taxon>
    </lineage>
</organism>
<dbReference type="EMBL" id="MU266398">
    <property type="protein sequence ID" value="KAH7925651.1"/>
    <property type="molecule type" value="Genomic_DNA"/>
</dbReference>
<proteinExistence type="predicted"/>
<name>A0ACB8BK85_9AGAM</name>